<dbReference type="EMBL" id="WJIF01000003">
    <property type="protein sequence ID" value="MRG59797.1"/>
    <property type="molecule type" value="Genomic_DNA"/>
</dbReference>
<organism evidence="1 2">
    <name type="scientific">Agromyces agglutinans</name>
    <dbReference type="NCBI Taxonomy" id="2662258"/>
    <lineage>
        <taxon>Bacteria</taxon>
        <taxon>Bacillati</taxon>
        <taxon>Actinomycetota</taxon>
        <taxon>Actinomycetes</taxon>
        <taxon>Micrococcales</taxon>
        <taxon>Microbacteriaceae</taxon>
        <taxon>Agromyces</taxon>
    </lineage>
</organism>
<reference evidence="1 2" key="1">
    <citation type="submission" date="2019-10" db="EMBL/GenBank/DDBJ databases">
        <authorList>
            <person name="Nie G."/>
            <person name="Ming H."/>
            <person name="Yi B."/>
        </authorList>
    </citation>
    <scope>NUCLEOTIDE SEQUENCE [LARGE SCALE GENOMIC DNA]</scope>
    <source>
        <strain evidence="1 2">CFH 90414</strain>
    </source>
</reference>
<protein>
    <recommendedName>
        <fullName evidence="3">YbaB/EbfC family DNA-binding protein</fullName>
    </recommendedName>
</protein>
<accession>A0A6I2F7N5</accession>
<proteinExistence type="predicted"/>
<dbReference type="Proteomes" id="UP000431080">
    <property type="component" value="Unassembled WGS sequence"/>
</dbReference>
<gene>
    <name evidence="1" type="ORF">GE115_07940</name>
</gene>
<evidence type="ECO:0000313" key="1">
    <source>
        <dbReference type="EMBL" id="MRG59797.1"/>
    </source>
</evidence>
<comment type="caution">
    <text evidence="1">The sequence shown here is derived from an EMBL/GenBank/DDBJ whole genome shotgun (WGS) entry which is preliminary data.</text>
</comment>
<evidence type="ECO:0008006" key="3">
    <source>
        <dbReference type="Google" id="ProtNLM"/>
    </source>
</evidence>
<evidence type="ECO:0000313" key="2">
    <source>
        <dbReference type="Proteomes" id="UP000431080"/>
    </source>
</evidence>
<name>A0A6I2F7N5_9MICO</name>
<dbReference type="AlphaFoldDB" id="A0A6I2F7N5"/>
<sequence>MAEHLSLDERLAEVRRDEPGIWLVADETDTVQVSVGLDGKLETLRLAPSWWRRVEPEELGQVVQRLRQASAASRAHTISELESAGADREPGTEALFRPAASSDAGSGGITQLRTRMGGLLEAFADLDRYRSMVAAATTEPAVLESPSGNAKLEIVGGAPRRLVIDRLNLQFTSEQALAAEILDLYERASRWLAERRGSMLEELPTLAGLVRSVRERAY</sequence>
<keyword evidence="2" id="KW-1185">Reference proteome</keyword>
<dbReference type="RefSeq" id="WP_153684224.1">
    <property type="nucleotide sequence ID" value="NZ_WJIF01000003.1"/>
</dbReference>